<protein>
    <submittedName>
        <fullName evidence="2">Uncharacterized protein</fullName>
    </submittedName>
</protein>
<accession>A0A941FDC6</accession>
<reference evidence="2" key="1">
    <citation type="journal article" date="2018" name="Int. J. Syst. Evol. Microbiol.">
        <title>Carboxylicivirga sediminis sp. nov., isolated from coastal sediment.</title>
        <authorList>
            <person name="Wang F.Q."/>
            <person name="Ren L.H."/>
            <person name="Zou R.J."/>
            <person name="Sun Y.Z."/>
            <person name="Liu X.J."/>
            <person name="Jiang F."/>
            <person name="Liu L.J."/>
        </authorList>
    </citation>
    <scope>NUCLEOTIDE SEQUENCE</scope>
    <source>
        <strain evidence="2">JR1</strain>
    </source>
</reference>
<name>A0A941FDC6_9BACT</name>
<comment type="caution">
    <text evidence="2">The sequence shown here is derived from an EMBL/GenBank/DDBJ whole genome shotgun (WGS) entry which is preliminary data.</text>
</comment>
<reference evidence="2" key="2">
    <citation type="submission" date="2021-04" db="EMBL/GenBank/DDBJ databases">
        <authorList>
            <person name="Zhang T."/>
            <person name="Zhang Y."/>
            <person name="Lu D."/>
            <person name="Zuo D."/>
            <person name="Du Z."/>
        </authorList>
    </citation>
    <scope>NUCLEOTIDE SEQUENCE</scope>
    <source>
        <strain evidence="2">JR1</strain>
    </source>
</reference>
<evidence type="ECO:0000313" key="2">
    <source>
        <dbReference type="EMBL" id="MBR8538340.1"/>
    </source>
</evidence>
<evidence type="ECO:0000256" key="1">
    <source>
        <dbReference type="SAM" id="Phobius"/>
    </source>
</evidence>
<feature type="transmembrane region" description="Helical" evidence="1">
    <location>
        <begin position="87"/>
        <end position="109"/>
    </location>
</feature>
<evidence type="ECO:0000313" key="3">
    <source>
        <dbReference type="Proteomes" id="UP000679220"/>
    </source>
</evidence>
<dbReference type="EMBL" id="JAGTAR010000065">
    <property type="protein sequence ID" value="MBR8538340.1"/>
    <property type="molecule type" value="Genomic_DNA"/>
</dbReference>
<feature type="transmembrane region" description="Helical" evidence="1">
    <location>
        <begin position="12"/>
        <end position="32"/>
    </location>
</feature>
<feature type="transmembrane region" description="Helical" evidence="1">
    <location>
        <begin position="52"/>
        <end position="75"/>
    </location>
</feature>
<keyword evidence="1" id="KW-0812">Transmembrane</keyword>
<sequence length="110" mass="13029">MEITKLKKGRRTMKFSIIVFILFITAWTINIFREELFGIVPGYAPHNFGFNVMFFGPINLFVFISSFIVLMLVIYNWTNWGKSKEKYISFGISSLIVGFWIVQILRIIYW</sequence>
<keyword evidence="1" id="KW-0472">Membrane</keyword>
<proteinExistence type="predicted"/>
<organism evidence="2 3">
    <name type="scientific">Carboxylicivirga sediminis</name>
    <dbReference type="NCBI Taxonomy" id="2006564"/>
    <lineage>
        <taxon>Bacteria</taxon>
        <taxon>Pseudomonadati</taxon>
        <taxon>Bacteroidota</taxon>
        <taxon>Bacteroidia</taxon>
        <taxon>Marinilabiliales</taxon>
        <taxon>Marinilabiliaceae</taxon>
        <taxon>Carboxylicivirga</taxon>
    </lineage>
</organism>
<dbReference type="AlphaFoldDB" id="A0A941FDC6"/>
<dbReference type="Proteomes" id="UP000679220">
    <property type="component" value="Unassembled WGS sequence"/>
</dbReference>
<dbReference type="RefSeq" id="WP_212193362.1">
    <property type="nucleotide sequence ID" value="NZ_JAGTAR010000065.1"/>
</dbReference>
<keyword evidence="3" id="KW-1185">Reference proteome</keyword>
<keyword evidence="1" id="KW-1133">Transmembrane helix</keyword>
<gene>
    <name evidence="2" type="ORF">KDU71_22405</name>
</gene>